<proteinExistence type="predicted"/>
<dbReference type="InterPro" id="IPR019268">
    <property type="entry name" value="DUF2278"/>
</dbReference>
<comment type="caution">
    <text evidence="1">The sequence shown here is derived from an EMBL/GenBank/DDBJ whole genome shotgun (WGS) entry which is preliminary data.</text>
</comment>
<dbReference type="Pfam" id="PF10042">
    <property type="entry name" value="DUF2278"/>
    <property type="match status" value="1"/>
</dbReference>
<dbReference type="EMBL" id="SZOH01000102">
    <property type="protein sequence ID" value="TKJ08058.1"/>
    <property type="molecule type" value="Genomic_DNA"/>
</dbReference>
<name>A0A9X9F8S8_BACCE</name>
<dbReference type="AlphaFoldDB" id="A0A9X9F8S8"/>
<reference evidence="1 2" key="1">
    <citation type="journal article" date="2019" name="Environ. Microbiol.">
        <title>An active ?-lactamase is a part of an orchestrated cell wall stress resistance network of Bacillus subtilis and related rhizosphere species.</title>
        <authorList>
            <person name="Bucher T."/>
            <person name="Keren-Paz A."/>
            <person name="Hausser J."/>
            <person name="Olender T."/>
            <person name="Cytryn E."/>
            <person name="Kolodkin-Gal I."/>
        </authorList>
    </citation>
    <scope>NUCLEOTIDE SEQUENCE [LARGE SCALE GENOMIC DNA]</scope>
    <source>
        <strain evidence="1 2">I32</strain>
    </source>
</reference>
<accession>A0A9X9F8S8</accession>
<feature type="non-terminal residue" evidence="1">
    <location>
        <position position="54"/>
    </location>
</feature>
<sequence length="54" mass="5972">MPLKNYGVLKGTVIQSKIGKGKTPHYQVHLQGETGVDYRIAINVKSQSYPSEVL</sequence>
<gene>
    <name evidence="1" type="ORF">FC695_01990</name>
</gene>
<organism evidence="1 2">
    <name type="scientific">Bacillus cereus</name>
    <dbReference type="NCBI Taxonomy" id="1396"/>
    <lineage>
        <taxon>Bacteria</taxon>
        <taxon>Bacillati</taxon>
        <taxon>Bacillota</taxon>
        <taxon>Bacilli</taxon>
        <taxon>Bacillales</taxon>
        <taxon>Bacillaceae</taxon>
        <taxon>Bacillus</taxon>
        <taxon>Bacillus cereus group</taxon>
    </lineage>
</organism>
<protein>
    <submittedName>
        <fullName evidence="1">DUF2278 family protein</fullName>
    </submittedName>
</protein>
<evidence type="ECO:0000313" key="2">
    <source>
        <dbReference type="Proteomes" id="UP000308444"/>
    </source>
</evidence>
<evidence type="ECO:0000313" key="1">
    <source>
        <dbReference type="EMBL" id="TKJ08058.1"/>
    </source>
</evidence>
<dbReference type="Proteomes" id="UP000308444">
    <property type="component" value="Unassembled WGS sequence"/>
</dbReference>